<evidence type="ECO:0000313" key="6">
    <source>
        <dbReference type="Proteomes" id="UP001345691"/>
    </source>
</evidence>
<organism evidence="5 6">
    <name type="scientific">Exophiala sideris</name>
    <dbReference type="NCBI Taxonomy" id="1016849"/>
    <lineage>
        <taxon>Eukaryota</taxon>
        <taxon>Fungi</taxon>
        <taxon>Dikarya</taxon>
        <taxon>Ascomycota</taxon>
        <taxon>Pezizomycotina</taxon>
        <taxon>Eurotiomycetes</taxon>
        <taxon>Chaetothyriomycetidae</taxon>
        <taxon>Chaetothyriales</taxon>
        <taxon>Herpotrichiellaceae</taxon>
        <taxon>Exophiala</taxon>
    </lineage>
</organism>
<dbReference type="InterPro" id="IPR029058">
    <property type="entry name" value="AB_hydrolase_fold"/>
</dbReference>
<dbReference type="EC" id="3.1.1.47" evidence="1"/>
<dbReference type="Pfam" id="PF03403">
    <property type="entry name" value="PAF-AH_p_II"/>
    <property type="match status" value="1"/>
</dbReference>
<keyword evidence="6" id="KW-1185">Reference proteome</keyword>
<protein>
    <recommendedName>
        <fullName evidence="1">1-alkyl-2-acetylglycerophosphocholine esterase</fullName>
        <ecNumber evidence="1">3.1.1.47</ecNumber>
    </recommendedName>
</protein>
<accession>A0ABR0J5Y7</accession>
<reference evidence="5 6" key="1">
    <citation type="submission" date="2023-08" db="EMBL/GenBank/DDBJ databases">
        <title>Black Yeasts Isolated from many extreme environments.</title>
        <authorList>
            <person name="Coleine C."/>
            <person name="Stajich J.E."/>
            <person name="Selbmann L."/>
        </authorList>
    </citation>
    <scope>NUCLEOTIDE SEQUENCE [LARGE SCALE GENOMIC DNA]</scope>
    <source>
        <strain evidence="5 6">CCFEE 6328</strain>
    </source>
</reference>
<evidence type="ECO:0000256" key="1">
    <source>
        <dbReference type="ARBA" id="ARBA00013201"/>
    </source>
</evidence>
<name>A0ABR0J5Y7_9EURO</name>
<gene>
    <name evidence="5" type="ORF">LTR69_007245</name>
</gene>
<dbReference type="Gene3D" id="3.40.50.1820">
    <property type="entry name" value="alpha/beta hydrolase"/>
    <property type="match status" value="1"/>
</dbReference>
<keyword evidence="2" id="KW-0378">Hydrolase</keyword>
<keyword evidence="3" id="KW-0442">Lipid degradation</keyword>
<evidence type="ECO:0000256" key="3">
    <source>
        <dbReference type="ARBA" id="ARBA00022963"/>
    </source>
</evidence>
<dbReference type="SUPFAM" id="SSF53474">
    <property type="entry name" value="alpha/beta-Hydrolases"/>
    <property type="match status" value="1"/>
</dbReference>
<sequence>MHQKGSDSNTNMLIPYALSIFLTPIMNPIFALPTPPGFTNVRITEFALTDKSRTDPFAPCCDKPRQLMLSPFQPANCTQTTDKPYMPPATAAFYDAQLALYGIPNGTFEAFRLQTCPDSPRNTDFPLLLFSTGAGNSRHLYNVVLQWVASTGFNIVSIDHTYDADIVEFPDGTVTLGANISFPANLSTAISVRLADVSFILDALFNSTLTRSLGLPALRTKHVAMFGHSLGGATTADAMLNETRIRGGLNMDGSVYGAAVNETDRRPFVIFAAEQHNQSSDATWAAFWQELKGFKLQLQVNGTVHGSYSDYPILAKVAGLNTTTIPGIDALIGSIDGTSVLRILQAYISAFFQQVLEFRKVPLLQGPSLHFPEVSFQNASFGPTA</sequence>
<evidence type="ECO:0000313" key="5">
    <source>
        <dbReference type="EMBL" id="KAK5057206.1"/>
    </source>
</evidence>
<proteinExistence type="predicted"/>
<keyword evidence="4" id="KW-0443">Lipid metabolism</keyword>
<dbReference type="EMBL" id="JAVRRF010000016">
    <property type="protein sequence ID" value="KAK5057206.1"/>
    <property type="molecule type" value="Genomic_DNA"/>
</dbReference>
<dbReference type="Proteomes" id="UP001345691">
    <property type="component" value="Unassembled WGS sequence"/>
</dbReference>
<dbReference type="PANTHER" id="PTHR10272">
    <property type="entry name" value="PLATELET-ACTIVATING FACTOR ACETYLHYDROLASE"/>
    <property type="match status" value="1"/>
</dbReference>
<dbReference type="PANTHER" id="PTHR10272:SF14">
    <property type="entry name" value="PAF ACETYLHYDROLASE FAMILY PROTEIN"/>
    <property type="match status" value="1"/>
</dbReference>
<evidence type="ECO:0000256" key="2">
    <source>
        <dbReference type="ARBA" id="ARBA00022801"/>
    </source>
</evidence>
<comment type="caution">
    <text evidence="5">The sequence shown here is derived from an EMBL/GenBank/DDBJ whole genome shotgun (WGS) entry which is preliminary data.</text>
</comment>
<evidence type="ECO:0000256" key="4">
    <source>
        <dbReference type="ARBA" id="ARBA00023098"/>
    </source>
</evidence>